<evidence type="ECO:0000313" key="1">
    <source>
        <dbReference type="EMBL" id="SDD01187.1"/>
    </source>
</evidence>
<dbReference type="EMBL" id="FMZE01000005">
    <property type="protein sequence ID" value="SDD01187.1"/>
    <property type="molecule type" value="Genomic_DNA"/>
</dbReference>
<name>A0A222VQJ3_9PSEU</name>
<reference evidence="1 2" key="1">
    <citation type="submission" date="2016-10" db="EMBL/GenBank/DDBJ databases">
        <authorList>
            <person name="de Groot N.N."/>
        </authorList>
    </citation>
    <scope>NUCLEOTIDE SEQUENCE [LARGE SCALE GENOMIC DNA]</scope>
    <source>
        <strain evidence="1 2">CGMCC 4.5506</strain>
    </source>
</reference>
<evidence type="ECO:0000313" key="2">
    <source>
        <dbReference type="Proteomes" id="UP000199494"/>
    </source>
</evidence>
<dbReference type="STRING" id="530584.SAMN05421630_105178"/>
<gene>
    <name evidence="1" type="ORF">SAMN05421630_105178</name>
</gene>
<dbReference type="Proteomes" id="UP000199494">
    <property type="component" value="Unassembled WGS sequence"/>
</dbReference>
<proteinExistence type="predicted"/>
<organism evidence="1 2">
    <name type="scientific">Prauserella marina</name>
    <dbReference type="NCBI Taxonomy" id="530584"/>
    <lineage>
        <taxon>Bacteria</taxon>
        <taxon>Bacillati</taxon>
        <taxon>Actinomycetota</taxon>
        <taxon>Actinomycetes</taxon>
        <taxon>Pseudonocardiales</taxon>
        <taxon>Pseudonocardiaceae</taxon>
        <taxon>Prauserella</taxon>
    </lineage>
</organism>
<accession>A0A222VQJ3</accession>
<dbReference type="OrthoDB" id="3653743at2"/>
<dbReference type="RefSeq" id="WP_091804477.1">
    <property type="nucleotide sequence ID" value="NZ_CP016353.1"/>
</dbReference>
<dbReference type="AlphaFoldDB" id="A0A222VQJ3"/>
<dbReference type="KEGG" id="pmad:BAY61_15660"/>
<protein>
    <submittedName>
        <fullName evidence="1">Putative ABC transport system permease protein</fullName>
    </submittedName>
</protein>
<keyword evidence="2" id="KW-1185">Reference proteome</keyword>
<sequence>MPKRRGFATTLATLPWRTAPRAGLSSPLTIVVAAVTALLTCFLAMAAVLHSSSAAGATVGHQTDKVCPDGYGPSFTKPRVEPAMVPVLTDTVGRHAAEHGFGKPIVSLFTGVTTLEFDGDTYRTRIAYRDGGTDQLRLMDGSAKPGLWMGRDLAHAKDIGVGTRGQQGALPPVTGIYEDLYNPAPREWCSVQDLAVQNRLVDTLTGSVLFATDRSTFDSITGDFESLERLSITFPEGPPGTLGEAKDRVDRSEALIAAVRADLEAQGIGDILPGAIPFERSMEIATQAQGNVLFSILPLAVLSVLVGCGGIATVGLQWYQRRHSQVRLVSSRGAGPAAIGLLAAFEVGLPIVLGGAAGMVTARALLPAYGPGGMIDPGAVWLGAGVGAGVLVASVVLLIGVVGFRAHREFQLGRIAPNRHGWRIVAFFPWEILTAGFAVLGWTRLAAYGGSSSSADPLPQVDPLALTYPVSVVLTVGLLASRIAWLALHASHRARFWSKPALQLAIRRLASARAPVTGVLVIGVLAVGTLAVGTSIATGQRQSLEVKSATLVGANSRMNTETPVGLGAKALPADVRDTSTVAGKLTGTGSVVLVVDPATFENAVSTASTASAIDREELRGLLSRLDGASAGTIPALRVGHTDSQSAELPGLPDAMPVADLGVFPLIGAEPGYVISRQSLTQEQLDAIPEWIVLSASPLPVLTAAFNHAGLSHANGVSTDTALDALPFYVVGWTFSFVTVLGAVLGVVAVLALLVAVETRRRQNALAGALVVRMGMRPRALLGSHLIELGALAGLAVVTGVICGVTVAGVSVRRFDPARWLAPRSELPNLTPFVASVIVAGALIVALAGWIAVRSVRTARTAELLRA</sequence>